<gene>
    <name evidence="11" type="ORF">MNBD_DELTA01-965</name>
</gene>
<evidence type="ECO:0000256" key="7">
    <source>
        <dbReference type="ARBA" id="ARBA00023004"/>
    </source>
</evidence>
<dbReference type="EC" id="1.97.1.4" evidence="11"/>
<dbReference type="InterPro" id="IPR007197">
    <property type="entry name" value="rSAM"/>
</dbReference>
<dbReference type="PROSITE" id="PS51379">
    <property type="entry name" value="4FE4S_FER_2"/>
    <property type="match status" value="2"/>
</dbReference>
<proteinExistence type="inferred from homology"/>
<dbReference type="InterPro" id="IPR034457">
    <property type="entry name" value="Organic_radical-activating"/>
</dbReference>
<dbReference type="PANTHER" id="PTHR30352">
    <property type="entry name" value="PYRUVATE FORMATE-LYASE-ACTIVATING ENZYME"/>
    <property type="match status" value="1"/>
</dbReference>
<dbReference type="InterPro" id="IPR058240">
    <property type="entry name" value="rSAM_sf"/>
</dbReference>
<protein>
    <submittedName>
        <fullName evidence="11">Pyruvate formate-lyase activating enzyme</fullName>
        <ecNumber evidence="11">1.97.1.4</ecNumber>
    </submittedName>
</protein>
<evidence type="ECO:0000256" key="1">
    <source>
        <dbReference type="ARBA" id="ARBA00001966"/>
    </source>
</evidence>
<evidence type="ECO:0000256" key="6">
    <source>
        <dbReference type="ARBA" id="ARBA00023002"/>
    </source>
</evidence>
<comment type="cofactor">
    <cofactor evidence="1">
        <name>[4Fe-4S] cluster</name>
        <dbReference type="ChEBI" id="CHEBI:49883"/>
    </cofactor>
</comment>
<dbReference type="SFLD" id="SFLDG01118">
    <property type="entry name" value="activating_enzymes__group_2"/>
    <property type="match status" value="1"/>
</dbReference>
<dbReference type="Pfam" id="PF13353">
    <property type="entry name" value="Fer4_12"/>
    <property type="match status" value="1"/>
</dbReference>
<evidence type="ECO:0000259" key="9">
    <source>
        <dbReference type="PROSITE" id="PS51379"/>
    </source>
</evidence>
<sequence length="304" mass="33866">MNTTPLIVDIKRDSHEDGPGIRSVVFFKGCPLRCVFCHNPESQETWFEIAFSKKDCTFCGRCAEACQSEAIDLAHAGRIERDKCLYCGDCIKVCEPGALRCIGKGYTREALTKLLLEDEAFYRSSGGGVTFSGGECASYPDYLEGVLKGLKKEGIHIAVETAGYFDYEAFRKKILPHLDLIYYDIKFVEPKMHRKYTGRSNELILANLRRLVSDLDLLGTGAQVQVRVPLIPGITTGRENLTGIVGFLKEVGVGEVSLLPYNPLGLEMLTKLGREPSTLPEGFMKPEEEKEVFRLFEAILGEAY</sequence>
<dbReference type="SFLD" id="SFLDS00029">
    <property type="entry name" value="Radical_SAM"/>
    <property type="match status" value="1"/>
</dbReference>
<feature type="domain" description="4Fe-4S ferredoxin-type" evidence="9">
    <location>
        <begin position="78"/>
        <end position="104"/>
    </location>
</feature>
<accession>A0A3B0QTK9</accession>
<keyword evidence="11" id="KW-0670">Pyruvate</keyword>
<feature type="domain" description="Radical SAM core" evidence="10">
    <location>
        <begin position="16"/>
        <end position="302"/>
    </location>
</feature>
<dbReference type="InterPro" id="IPR001989">
    <property type="entry name" value="Radical_activat_CS"/>
</dbReference>
<dbReference type="Gene3D" id="3.30.70.20">
    <property type="match status" value="1"/>
</dbReference>
<organism evidence="11">
    <name type="scientific">hydrothermal vent metagenome</name>
    <dbReference type="NCBI Taxonomy" id="652676"/>
    <lineage>
        <taxon>unclassified sequences</taxon>
        <taxon>metagenomes</taxon>
        <taxon>ecological metagenomes</taxon>
    </lineage>
</organism>
<evidence type="ECO:0000256" key="5">
    <source>
        <dbReference type="ARBA" id="ARBA00022723"/>
    </source>
</evidence>
<evidence type="ECO:0000313" key="11">
    <source>
        <dbReference type="EMBL" id="VAV83691.1"/>
    </source>
</evidence>
<keyword evidence="3" id="KW-0004">4Fe-4S</keyword>
<dbReference type="PIRSF" id="PIRSF000371">
    <property type="entry name" value="PFL_act_enz"/>
    <property type="match status" value="1"/>
</dbReference>
<keyword evidence="11" id="KW-0456">Lyase</keyword>
<dbReference type="EMBL" id="UOEA01000045">
    <property type="protein sequence ID" value="VAV83691.1"/>
    <property type="molecule type" value="Genomic_DNA"/>
</dbReference>
<keyword evidence="7" id="KW-0408">Iron</keyword>
<evidence type="ECO:0000256" key="2">
    <source>
        <dbReference type="ARBA" id="ARBA00009777"/>
    </source>
</evidence>
<dbReference type="Gene3D" id="3.80.30.10">
    <property type="entry name" value="pyruvate-formate lyase- activating enzyme"/>
    <property type="match status" value="1"/>
</dbReference>
<name>A0A3B0QTK9_9ZZZZ</name>
<evidence type="ECO:0000259" key="10">
    <source>
        <dbReference type="PROSITE" id="PS51918"/>
    </source>
</evidence>
<dbReference type="PROSITE" id="PS01087">
    <property type="entry name" value="RADICAL_ACTIVATING"/>
    <property type="match status" value="1"/>
</dbReference>
<dbReference type="InterPro" id="IPR017896">
    <property type="entry name" value="4Fe4S_Fe-S-bd"/>
</dbReference>
<comment type="similarity">
    <text evidence="2">Belongs to the organic radical-activating enzymes family.</text>
</comment>
<dbReference type="GO" id="GO:0051539">
    <property type="term" value="F:4 iron, 4 sulfur cluster binding"/>
    <property type="evidence" value="ECO:0007669"/>
    <property type="project" value="UniProtKB-KW"/>
</dbReference>
<dbReference type="SUPFAM" id="SSF54862">
    <property type="entry name" value="4Fe-4S ferredoxins"/>
    <property type="match status" value="1"/>
</dbReference>
<dbReference type="InterPro" id="IPR012839">
    <property type="entry name" value="Organic_radical_activase"/>
</dbReference>
<dbReference type="SUPFAM" id="SSF102114">
    <property type="entry name" value="Radical SAM enzymes"/>
    <property type="match status" value="1"/>
</dbReference>
<reference evidence="11" key="1">
    <citation type="submission" date="2018-06" db="EMBL/GenBank/DDBJ databases">
        <authorList>
            <person name="Zhirakovskaya E."/>
        </authorList>
    </citation>
    <scope>NUCLEOTIDE SEQUENCE</scope>
</reference>
<keyword evidence="4" id="KW-0949">S-adenosyl-L-methionine</keyword>
<dbReference type="AlphaFoldDB" id="A0A3B0QTK9"/>
<dbReference type="GO" id="GO:0016829">
    <property type="term" value="F:lyase activity"/>
    <property type="evidence" value="ECO:0007669"/>
    <property type="project" value="UniProtKB-KW"/>
</dbReference>
<dbReference type="PANTHER" id="PTHR30352:SF4">
    <property type="entry name" value="PYRUVATE FORMATE-LYASE 2-ACTIVATING ENZYME"/>
    <property type="match status" value="1"/>
</dbReference>
<keyword evidence="6 11" id="KW-0560">Oxidoreductase</keyword>
<keyword evidence="5" id="KW-0479">Metal-binding</keyword>
<dbReference type="NCBIfam" id="TIGR02494">
    <property type="entry name" value="PFLE_PFLC"/>
    <property type="match status" value="1"/>
</dbReference>
<evidence type="ECO:0000256" key="4">
    <source>
        <dbReference type="ARBA" id="ARBA00022691"/>
    </source>
</evidence>
<dbReference type="GO" id="GO:0043365">
    <property type="term" value="F:[formate-C-acetyltransferase]-activating enzyme activity"/>
    <property type="evidence" value="ECO:0007669"/>
    <property type="project" value="UniProtKB-EC"/>
</dbReference>
<dbReference type="InterPro" id="IPR040074">
    <property type="entry name" value="BssD/PflA/YjjW"/>
</dbReference>
<feature type="domain" description="4Fe-4S ferredoxin-type" evidence="9">
    <location>
        <begin position="47"/>
        <end position="76"/>
    </location>
</feature>
<keyword evidence="8" id="KW-0411">Iron-sulfur</keyword>
<evidence type="ECO:0000256" key="8">
    <source>
        <dbReference type="ARBA" id="ARBA00023014"/>
    </source>
</evidence>
<dbReference type="PROSITE" id="PS51918">
    <property type="entry name" value="RADICAL_SAM"/>
    <property type="match status" value="1"/>
</dbReference>
<dbReference type="SFLD" id="SFLDG01066">
    <property type="entry name" value="organic_radical-activating_enz"/>
    <property type="match status" value="1"/>
</dbReference>
<evidence type="ECO:0000256" key="3">
    <source>
        <dbReference type="ARBA" id="ARBA00022485"/>
    </source>
</evidence>
<dbReference type="GO" id="GO:0046872">
    <property type="term" value="F:metal ion binding"/>
    <property type="evidence" value="ECO:0007669"/>
    <property type="project" value="UniProtKB-KW"/>
</dbReference>